<evidence type="ECO:0000313" key="3">
    <source>
        <dbReference type="EMBL" id="GAA5116171.1"/>
    </source>
</evidence>
<dbReference type="InterPro" id="IPR039422">
    <property type="entry name" value="MarR/SlyA-like"/>
</dbReference>
<dbReference type="EMBL" id="BAABJO010000005">
    <property type="protein sequence ID" value="GAA5116171.1"/>
    <property type="molecule type" value="Genomic_DNA"/>
</dbReference>
<organism evidence="3 4">
    <name type="scientific">Pseudonocardia adelaidensis</name>
    <dbReference type="NCBI Taxonomy" id="648754"/>
    <lineage>
        <taxon>Bacteria</taxon>
        <taxon>Bacillati</taxon>
        <taxon>Actinomycetota</taxon>
        <taxon>Actinomycetes</taxon>
        <taxon>Pseudonocardiales</taxon>
        <taxon>Pseudonocardiaceae</taxon>
        <taxon>Pseudonocardia</taxon>
    </lineage>
</organism>
<dbReference type="SMART" id="SM00347">
    <property type="entry name" value="HTH_MARR"/>
    <property type="match status" value="1"/>
</dbReference>
<protein>
    <submittedName>
        <fullName evidence="3">MarR family winged helix-turn-helix transcriptional regulator</fullName>
    </submittedName>
</protein>
<dbReference type="Pfam" id="PF12802">
    <property type="entry name" value="MarR_2"/>
    <property type="match status" value="1"/>
</dbReference>
<dbReference type="PROSITE" id="PS50995">
    <property type="entry name" value="HTH_MARR_2"/>
    <property type="match status" value="1"/>
</dbReference>
<dbReference type="InterPro" id="IPR000835">
    <property type="entry name" value="HTH_MarR-typ"/>
</dbReference>
<reference evidence="4" key="1">
    <citation type="journal article" date="2019" name="Int. J. Syst. Evol. Microbiol.">
        <title>The Global Catalogue of Microorganisms (GCM) 10K type strain sequencing project: providing services to taxonomists for standard genome sequencing and annotation.</title>
        <authorList>
            <consortium name="The Broad Institute Genomics Platform"/>
            <consortium name="The Broad Institute Genome Sequencing Center for Infectious Disease"/>
            <person name="Wu L."/>
            <person name="Ma J."/>
        </authorList>
    </citation>
    <scope>NUCLEOTIDE SEQUENCE [LARGE SCALE GENOMIC DNA]</scope>
    <source>
        <strain evidence="4">JCM 18302</strain>
    </source>
</reference>
<accession>A0ABP9NGB8</accession>
<gene>
    <name evidence="3" type="ORF">GCM10023320_16020</name>
</gene>
<sequence length="172" mass="18784">MVRAPGLRAHTLSGGEDTTEGAGRMTADPAAGPSLLYAVKQVELAVRSRLDELLRPSGTTVVQYTALTALARRDGLTSAELARNAFVTPQSMGDLVTALERRDLVTRHPDPRHARRLLISLTPAGRDLLERMESQVRALEERMLGDLTTAERAELRDYLNRCRSGLADGPAR</sequence>
<keyword evidence="4" id="KW-1185">Reference proteome</keyword>
<dbReference type="InterPro" id="IPR036388">
    <property type="entry name" value="WH-like_DNA-bd_sf"/>
</dbReference>
<proteinExistence type="predicted"/>
<comment type="caution">
    <text evidence="3">The sequence shown here is derived from an EMBL/GenBank/DDBJ whole genome shotgun (WGS) entry which is preliminary data.</text>
</comment>
<dbReference type="Gene3D" id="1.10.10.10">
    <property type="entry name" value="Winged helix-like DNA-binding domain superfamily/Winged helix DNA-binding domain"/>
    <property type="match status" value="1"/>
</dbReference>
<dbReference type="SUPFAM" id="SSF46785">
    <property type="entry name" value="Winged helix' DNA-binding domain"/>
    <property type="match status" value="1"/>
</dbReference>
<dbReference type="InterPro" id="IPR036390">
    <property type="entry name" value="WH_DNA-bd_sf"/>
</dbReference>
<evidence type="ECO:0000259" key="2">
    <source>
        <dbReference type="PROSITE" id="PS50995"/>
    </source>
</evidence>
<dbReference type="PANTHER" id="PTHR33164">
    <property type="entry name" value="TRANSCRIPTIONAL REGULATOR, MARR FAMILY"/>
    <property type="match status" value="1"/>
</dbReference>
<evidence type="ECO:0000256" key="1">
    <source>
        <dbReference type="SAM" id="MobiDB-lite"/>
    </source>
</evidence>
<name>A0ABP9NGB8_9PSEU</name>
<dbReference type="PANTHER" id="PTHR33164:SF43">
    <property type="entry name" value="HTH-TYPE TRANSCRIPTIONAL REPRESSOR YETL"/>
    <property type="match status" value="1"/>
</dbReference>
<feature type="region of interest" description="Disordered" evidence="1">
    <location>
        <begin position="1"/>
        <end position="28"/>
    </location>
</feature>
<feature type="domain" description="HTH marR-type" evidence="2">
    <location>
        <begin position="32"/>
        <end position="164"/>
    </location>
</feature>
<evidence type="ECO:0000313" key="4">
    <source>
        <dbReference type="Proteomes" id="UP001500804"/>
    </source>
</evidence>
<dbReference type="Proteomes" id="UP001500804">
    <property type="component" value="Unassembled WGS sequence"/>
</dbReference>